<evidence type="ECO:0000313" key="3">
    <source>
        <dbReference type="Proteomes" id="UP000002417"/>
    </source>
</evidence>
<dbReference type="eggNOG" id="ENOG50315CU">
    <property type="taxonomic scope" value="Bacteria"/>
</dbReference>
<evidence type="ECO:0000313" key="2">
    <source>
        <dbReference type="EMBL" id="ABS69712.1"/>
    </source>
</evidence>
<gene>
    <name evidence="2" type="ordered locus">Xaut_4491</name>
</gene>
<dbReference type="AlphaFoldDB" id="A7INW6"/>
<dbReference type="Pfam" id="PF10948">
    <property type="entry name" value="DUF2635"/>
    <property type="match status" value="1"/>
</dbReference>
<dbReference type="HOGENOM" id="CLU_2412471_0_0_5"/>
<dbReference type="EMBL" id="CP000781">
    <property type="protein sequence ID" value="ABS69712.1"/>
    <property type="molecule type" value="Genomic_DNA"/>
</dbReference>
<dbReference type="STRING" id="78245.Xaut_4491"/>
<proteinExistence type="predicted"/>
<dbReference type="OrthoDB" id="8410934at2"/>
<name>A7INW6_XANP2</name>
<feature type="compositionally biased region" description="Low complexity" evidence="1">
    <location>
        <begin position="63"/>
        <end position="85"/>
    </location>
</feature>
<dbReference type="KEGG" id="xau:Xaut_4491"/>
<protein>
    <recommendedName>
        <fullName evidence="4">DUF2635 domain-containing protein</fullName>
    </recommendedName>
</protein>
<accession>A7INW6</accession>
<keyword evidence="3" id="KW-1185">Reference proteome</keyword>
<dbReference type="InterPro" id="IPR024400">
    <property type="entry name" value="DUF2635"/>
</dbReference>
<evidence type="ECO:0008006" key="4">
    <source>
        <dbReference type="Google" id="ProtNLM"/>
    </source>
</evidence>
<feature type="region of interest" description="Disordered" evidence="1">
    <location>
        <begin position="55"/>
        <end position="92"/>
    </location>
</feature>
<organism evidence="2 3">
    <name type="scientific">Xanthobacter autotrophicus (strain ATCC BAA-1158 / Py2)</name>
    <dbReference type="NCBI Taxonomy" id="78245"/>
    <lineage>
        <taxon>Bacteria</taxon>
        <taxon>Pseudomonadati</taxon>
        <taxon>Pseudomonadota</taxon>
        <taxon>Alphaproteobacteria</taxon>
        <taxon>Hyphomicrobiales</taxon>
        <taxon>Xanthobacteraceae</taxon>
        <taxon>Xanthobacter</taxon>
    </lineage>
</organism>
<reference evidence="2 3" key="1">
    <citation type="submission" date="2007-07" db="EMBL/GenBank/DDBJ databases">
        <title>Complete sequence of chromosome of Xanthobacter autotrophicus Py2.</title>
        <authorList>
            <consortium name="US DOE Joint Genome Institute"/>
            <person name="Copeland A."/>
            <person name="Lucas S."/>
            <person name="Lapidus A."/>
            <person name="Barry K."/>
            <person name="Glavina del Rio T."/>
            <person name="Hammon N."/>
            <person name="Israni S."/>
            <person name="Dalin E."/>
            <person name="Tice H."/>
            <person name="Pitluck S."/>
            <person name="Sims D."/>
            <person name="Brettin T."/>
            <person name="Bruce D."/>
            <person name="Detter J.C."/>
            <person name="Han C."/>
            <person name="Tapia R."/>
            <person name="Brainard J."/>
            <person name="Schmutz J."/>
            <person name="Larimer F."/>
            <person name="Land M."/>
            <person name="Hauser L."/>
            <person name="Kyrpides N."/>
            <person name="Kim E."/>
            <person name="Ensigns S.A."/>
            <person name="Richardson P."/>
        </authorList>
    </citation>
    <scope>NUCLEOTIDE SEQUENCE [LARGE SCALE GENOMIC DNA]</scope>
    <source>
        <strain evidence="3">ATCC BAA-1158 / Py2</strain>
    </source>
</reference>
<dbReference type="Proteomes" id="UP000002417">
    <property type="component" value="Chromosome"/>
</dbReference>
<evidence type="ECO:0000256" key="1">
    <source>
        <dbReference type="SAM" id="MobiDB-lite"/>
    </source>
</evidence>
<sequence length="92" mass="9811">MSDVLKSDPVIYVVPAEGLTLPLPDGKPWPAGGAWAERDEYVRRRLADGDLVLAEPPAEPESAEVPAEPEPVADAPAEVEAAAEPATKRRRS</sequence>